<dbReference type="RefSeq" id="WP_195170052.1">
    <property type="nucleotide sequence ID" value="NZ_CP062983.1"/>
</dbReference>
<dbReference type="GO" id="GO:0080049">
    <property type="term" value="F:L-gulono-1,4-lactone dehydrogenase activity"/>
    <property type="evidence" value="ECO:0007669"/>
    <property type="project" value="TreeGrafter"/>
</dbReference>
<protein>
    <submittedName>
        <fullName evidence="3">FAD-binding protein</fullName>
    </submittedName>
</protein>
<dbReference type="InterPro" id="IPR006094">
    <property type="entry name" value="Oxid_FAD_bind_N"/>
</dbReference>
<dbReference type="GO" id="GO:0003885">
    <property type="term" value="F:D-arabinono-1,4-lactone oxidase activity"/>
    <property type="evidence" value="ECO:0007669"/>
    <property type="project" value="InterPro"/>
</dbReference>
<dbReference type="Proteomes" id="UP000594468">
    <property type="component" value="Chromosome"/>
</dbReference>
<feature type="domain" description="FAD-binding PCMH-type" evidence="2">
    <location>
        <begin position="16"/>
        <end position="180"/>
    </location>
</feature>
<dbReference type="InterPro" id="IPR016166">
    <property type="entry name" value="FAD-bd_PCMH"/>
</dbReference>
<dbReference type="AlphaFoldDB" id="A0A7S8E7W1"/>
<name>A0A7S8E7W1_9CHLR</name>
<sequence>MTNTDNQPHKNWAGNFYYNASQVHEPQTVEEVQDVVRQASQVKALGSRHSFNSIADTAADHISMAGLNRIVSLDPDQQTVTIEGGVRYGELGTYLDAEGFALHNMASLPHISVVGACATATHGSGVKNGNLATGVTGLQFVAADGELVTLAEGDEGFLGAVVGLGALGIVTRMTLKLEPRYDVQQTVYLNLPMSELEGQIDDILAGAYSLSLFTTWEGDSFAQAWLKQRVTDAGALDSAPQFYKAVLATEAMGPIADVPVENVTQQLGVVGSWHERLPHFRMEFTPSHGEELQTEYFVPRQDAQEAIAAMRTIGEQIAPHLLISEVRTIAADDLWLSPCYHQDCLAFHFTWKQDWPAVKTVLPLIESVLAPYQPRPHWGKLFTMPAEAVQARYERLPDFQQLIQKYDPQHKFGNSFLESYIYA</sequence>
<keyword evidence="4" id="KW-1185">Reference proteome</keyword>
<dbReference type="Gene3D" id="3.30.465.10">
    <property type="match status" value="1"/>
</dbReference>
<dbReference type="PIRSF" id="PIRSF000136">
    <property type="entry name" value="LGO_GLO"/>
    <property type="match status" value="1"/>
</dbReference>
<dbReference type="Pfam" id="PF01565">
    <property type="entry name" value="FAD_binding_4"/>
    <property type="match status" value="1"/>
</dbReference>
<dbReference type="Gene3D" id="1.10.45.10">
    <property type="entry name" value="Vanillyl-alcohol Oxidase, Chain A, domain 4"/>
    <property type="match status" value="1"/>
</dbReference>
<dbReference type="KEGG" id="pmet:G4Y79_20175"/>
<dbReference type="SUPFAM" id="SSF56176">
    <property type="entry name" value="FAD-binding/transporter-associated domain-like"/>
    <property type="match status" value="1"/>
</dbReference>
<reference evidence="3 4" key="1">
    <citation type="submission" date="2020-02" db="EMBL/GenBank/DDBJ databases">
        <authorList>
            <person name="Zheng R.K."/>
            <person name="Sun C.M."/>
        </authorList>
    </citation>
    <scope>NUCLEOTIDE SEQUENCE [LARGE SCALE GENOMIC DNA]</scope>
    <source>
        <strain evidence="4">rifampicinis</strain>
    </source>
</reference>
<dbReference type="GO" id="GO:0016020">
    <property type="term" value="C:membrane"/>
    <property type="evidence" value="ECO:0007669"/>
    <property type="project" value="InterPro"/>
</dbReference>
<dbReference type="InterPro" id="IPR016171">
    <property type="entry name" value="Vanillyl_alc_oxidase_C-sub2"/>
</dbReference>
<keyword evidence="1" id="KW-0560">Oxidoreductase</keyword>
<dbReference type="Gene3D" id="3.30.70.2530">
    <property type="match status" value="1"/>
</dbReference>
<dbReference type="InterPro" id="IPR036318">
    <property type="entry name" value="FAD-bd_PCMH-like_sf"/>
</dbReference>
<dbReference type="Pfam" id="PF04030">
    <property type="entry name" value="ALO"/>
    <property type="match status" value="1"/>
</dbReference>
<dbReference type="Gene3D" id="3.30.70.2520">
    <property type="match status" value="1"/>
</dbReference>
<proteinExistence type="predicted"/>
<evidence type="ECO:0000313" key="4">
    <source>
        <dbReference type="Proteomes" id="UP000594468"/>
    </source>
</evidence>
<gene>
    <name evidence="3" type="ORF">G4Y79_20175</name>
</gene>
<dbReference type="EMBL" id="CP062983">
    <property type="protein sequence ID" value="QPC81982.1"/>
    <property type="molecule type" value="Genomic_DNA"/>
</dbReference>
<dbReference type="PROSITE" id="PS51387">
    <property type="entry name" value="FAD_PCMH"/>
    <property type="match status" value="1"/>
</dbReference>
<accession>A0A7S8E7W1</accession>
<dbReference type="InterPro" id="IPR010031">
    <property type="entry name" value="FAD_lactone_oxidase-like"/>
</dbReference>
<dbReference type="InterPro" id="IPR016169">
    <property type="entry name" value="FAD-bd_PCMH_sub2"/>
</dbReference>
<organism evidence="3 4">
    <name type="scientific">Phototrophicus methaneseepsis</name>
    <dbReference type="NCBI Taxonomy" id="2710758"/>
    <lineage>
        <taxon>Bacteria</taxon>
        <taxon>Bacillati</taxon>
        <taxon>Chloroflexota</taxon>
        <taxon>Candidatus Thermofontia</taxon>
        <taxon>Phototrophicales</taxon>
        <taxon>Phototrophicaceae</taxon>
        <taxon>Phototrophicus</taxon>
    </lineage>
</organism>
<evidence type="ECO:0000313" key="3">
    <source>
        <dbReference type="EMBL" id="QPC81982.1"/>
    </source>
</evidence>
<dbReference type="PANTHER" id="PTHR43762">
    <property type="entry name" value="L-GULONOLACTONE OXIDASE"/>
    <property type="match status" value="1"/>
</dbReference>
<dbReference type="PANTHER" id="PTHR43762:SF1">
    <property type="entry name" value="D-ARABINONO-1,4-LACTONE OXIDASE"/>
    <property type="match status" value="1"/>
</dbReference>
<dbReference type="InterPro" id="IPR016167">
    <property type="entry name" value="FAD-bd_PCMH_sub1"/>
</dbReference>
<evidence type="ECO:0000256" key="1">
    <source>
        <dbReference type="ARBA" id="ARBA00023002"/>
    </source>
</evidence>
<dbReference type="GO" id="GO:0071949">
    <property type="term" value="F:FAD binding"/>
    <property type="evidence" value="ECO:0007669"/>
    <property type="project" value="InterPro"/>
</dbReference>
<dbReference type="Gene3D" id="3.30.43.10">
    <property type="entry name" value="Uridine Diphospho-n-acetylenolpyruvylglucosamine Reductase, domain 2"/>
    <property type="match status" value="1"/>
</dbReference>
<evidence type="ECO:0000259" key="2">
    <source>
        <dbReference type="PROSITE" id="PS51387"/>
    </source>
</evidence>
<dbReference type="InterPro" id="IPR007173">
    <property type="entry name" value="ALO_C"/>
</dbReference>